<name>A0ACC3CCT7_PYRYE</name>
<organism evidence="1 2">
    <name type="scientific">Pyropia yezoensis</name>
    <name type="common">Susabi-nori</name>
    <name type="synonym">Porphyra yezoensis</name>
    <dbReference type="NCBI Taxonomy" id="2788"/>
    <lineage>
        <taxon>Eukaryota</taxon>
        <taxon>Rhodophyta</taxon>
        <taxon>Bangiophyceae</taxon>
        <taxon>Bangiales</taxon>
        <taxon>Bangiaceae</taxon>
        <taxon>Pyropia</taxon>
    </lineage>
</organism>
<gene>
    <name evidence="1" type="ORF">I4F81_010123</name>
</gene>
<keyword evidence="2" id="KW-1185">Reference proteome</keyword>
<evidence type="ECO:0000313" key="2">
    <source>
        <dbReference type="Proteomes" id="UP000798662"/>
    </source>
</evidence>
<evidence type="ECO:0000313" key="1">
    <source>
        <dbReference type="EMBL" id="KAK1867618.1"/>
    </source>
</evidence>
<reference evidence="1" key="1">
    <citation type="submission" date="2019-11" db="EMBL/GenBank/DDBJ databases">
        <title>Nori genome reveals adaptations in red seaweeds to the harsh intertidal environment.</title>
        <authorList>
            <person name="Wang D."/>
            <person name="Mao Y."/>
        </authorList>
    </citation>
    <scope>NUCLEOTIDE SEQUENCE</scope>
    <source>
        <tissue evidence="1">Gametophyte</tissue>
    </source>
</reference>
<protein>
    <submittedName>
        <fullName evidence="1">Uncharacterized protein</fullName>
    </submittedName>
</protein>
<dbReference type="Proteomes" id="UP000798662">
    <property type="component" value="Chromosome 3"/>
</dbReference>
<comment type="caution">
    <text evidence="1">The sequence shown here is derived from an EMBL/GenBank/DDBJ whole genome shotgun (WGS) entry which is preliminary data.</text>
</comment>
<dbReference type="EMBL" id="CM020620">
    <property type="protein sequence ID" value="KAK1867618.1"/>
    <property type="molecule type" value="Genomic_DNA"/>
</dbReference>
<sequence>MHWILLLSLGVMASLAAPSVGASVNSGDLPDLPPTFRDRLSTLLDLEAGPLAGAGGGSVEKALRAARAVSGDADAPKKKRVAASKALVEALRLVRGLEQARRCHRFYHENEPASQWGLCCSLTGRGPGAATIGGRSRLCLAMSTVGIPAPGSAPVHGRHFLRIKNTRPLRARNADGAVMVYEDDPKALLLKGKGWARTRRGARRPRSQSRPASTAAPVDNDGSAHSRARSPPAAVRVAEDAATEDVTILPIGGMSVLRGSIACSWSSQPMPVMWAAAAQLVPLGWAPLVACVRTLPCAVADCSFHVSKVPAPPLPPASEPRLRL</sequence>
<accession>A0ACC3CCT7</accession>
<proteinExistence type="predicted"/>